<evidence type="ECO:0000313" key="2">
    <source>
        <dbReference type="EMBL" id="RPA28988.1"/>
    </source>
</evidence>
<feature type="compositionally biased region" description="Basic residues" evidence="1">
    <location>
        <begin position="52"/>
        <end position="74"/>
    </location>
</feature>
<organism evidence="2 3">
    <name type="scientific">Burkholderia mallei</name>
    <name type="common">Pseudomonas mallei</name>
    <dbReference type="NCBI Taxonomy" id="13373"/>
    <lineage>
        <taxon>Bacteria</taxon>
        <taxon>Pseudomonadati</taxon>
        <taxon>Pseudomonadota</taxon>
        <taxon>Betaproteobacteria</taxon>
        <taxon>Burkholderiales</taxon>
        <taxon>Burkholderiaceae</taxon>
        <taxon>Burkholderia</taxon>
        <taxon>pseudomallei group</taxon>
    </lineage>
</organism>
<feature type="compositionally biased region" description="Basic and acidic residues" evidence="1">
    <location>
        <begin position="37"/>
        <end position="51"/>
    </location>
</feature>
<feature type="compositionally biased region" description="Basic residues" evidence="1">
    <location>
        <begin position="13"/>
        <end position="22"/>
    </location>
</feature>
<sequence>MCVRQGGAWPVRRGGRPGRRRACPGACIPGARIDSHIDSRIDPHRGRDAARRRLSRAARPGRRATHRVHARAHAARVTPEHAARAEPEPTRITAPLARRRAPLAAPPAGRSADQPIG</sequence>
<dbReference type="EMBL" id="RKJW01000001">
    <property type="protein sequence ID" value="RPA28988.1"/>
    <property type="molecule type" value="Genomic_DNA"/>
</dbReference>
<evidence type="ECO:0000313" key="3">
    <source>
        <dbReference type="Proteomes" id="UP000269379"/>
    </source>
</evidence>
<reference evidence="3" key="1">
    <citation type="submission" date="2018-10" db="EMBL/GenBank/DDBJ databases">
        <title>FDA dAtabase for Regulatory Grade micrObial Sequences (FDA-ARGOS): Supporting development and validation of Infectious Disease Dx tests.</title>
        <authorList>
            <person name="Minogue T."/>
            <person name="Wolcott M."/>
            <person name="Wasieloski L."/>
            <person name="Aguilar W."/>
            <person name="Moore D."/>
            <person name="Jaissle J."/>
            <person name="Tallon L."/>
            <person name="Sadzewicz L."/>
            <person name="Zhao X."/>
            <person name="Vavikolanu K."/>
            <person name="Mehta A."/>
            <person name="Aluvathingal J."/>
            <person name="Nadendla S."/>
            <person name="Yan Y."/>
            <person name="Sichtig H."/>
        </authorList>
    </citation>
    <scope>NUCLEOTIDE SEQUENCE [LARGE SCALE GENOMIC DNA]</scope>
    <source>
        <strain evidence="3">FDAARGOS_588</strain>
    </source>
</reference>
<feature type="region of interest" description="Disordered" evidence="1">
    <location>
        <begin position="37"/>
        <end position="117"/>
    </location>
</feature>
<protein>
    <submittedName>
        <fullName evidence="2">Uncharacterized protein</fullName>
    </submittedName>
</protein>
<proteinExistence type="predicted"/>
<feature type="region of interest" description="Disordered" evidence="1">
    <location>
        <begin position="1"/>
        <end position="22"/>
    </location>
</feature>
<gene>
    <name evidence="2" type="ORF">EGT70_04950</name>
</gene>
<feature type="compositionally biased region" description="Low complexity" evidence="1">
    <location>
        <begin position="1"/>
        <end position="12"/>
    </location>
</feature>
<accession>A0AAX1XCF2</accession>
<dbReference type="AlphaFoldDB" id="A0AAX1XCF2"/>
<evidence type="ECO:0000256" key="1">
    <source>
        <dbReference type="SAM" id="MobiDB-lite"/>
    </source>
</evidence>
<name>A0AAX1XCF2_BURML</name>
<feature type="compositionally biased region" description="Basic and acidic residues" evidence="1">
    <location>
        <begin position="78"/>
        <end position="89"/>
    </location>
</feature>
<dbReference type="Proteomes" id="UP000269379">
    <property type="component" value="Unassembled WGS sequence"/>
</dbReference>
<comment type="caution">
    <text evidence="2">The sequence shown here is derived from an EMBL/GenBank/DDBJ whole genome shotgun (WGS) entry which is preliminary data.</text>
</comment>